<organism evidence="3 4">
    <name type="scientific">Cordyceps militaris</name>
    <name type="common">Caterpillar fungus</name>
    <name type="synonym">Clavaria militaris</name>
    <dbReference type="NCBI Taxonomy" id="73501"/>
    <lineage>
        <taxon>Eukaryota</taxon>
        <taxon>Fungi</taxon>
        <taxon>Dikarya</taxon>
        <taxon>Ascomycota</taxon>
        <taxon>Pezizomycotina</taxon>
        <taxon>Sordariomycetes</taxon>
        <taxon>Hypocreomycetidae</taxon>
        <taxon>Hypocreales</taxon>
        <taxon>Cordycipitaceae</taxon>
        <taxon>Cordyceps</taxon>
    </lineage>
</organism>
<gene>
    <name evidence="3" type="ORF">A9K55_003784</name>
</gene>
<dbReference type="VEuPathDB" id="FungiDB:CCM_05022"/>
<keyword evidence="2" id="KW-0732">Signal</keyword>
<accession>A0A2H4SMI0</accession>
<evidence type="ECO:0000256" key="2">
    <source>
        <dbReference type="SAM" id="SignalP"/>
    </source>
</evidence>
<feature type="compositionally biased region" description="Low complexity" evidence="1">
    <location>
        <begin position="139"/>
        <end position="167"/>
    </location>
</feature>
<feature type="region of interest" description="Disordered" evidence="1">
    <location>
        <begin position="40"/>
        <end position="167"/>
    </location>
</feature>
<proteinExistence type="predicted"/>
<feature type="chain" id="PRO_5014177232" evidence="2">
    <location>
        <begin position="20"/>
        <end position="189"/>
    </location>
</feature>
<evidence type="ECO:0000313" key="3">
    <source>
        <dbReference type="EMBL" id="ATY64303.1"/>
    </source>
</evidence>
<dbReference type="AlphaFoldDB" id="A0A2H4SMI0"/>
<sequence length="189" mass="18397">MQFKSLAYVLLGQSALVAAQSATTTAPSAVATCEPHEDHWHCPSGVAQPSLNPDGSVNTKATPSASQGASASQSSSSHDDHDHDHDHDTTATGTASGSASASATTTVATGPNGCTPHGDHWHCPSGVAKPTTPPPGYTPPASSSGATTSRASASATPSATPVAGAAGRVGPLGLSVVVGGGLLLGALFL</sequence>
<feature type="compositionally biased region" description="Low complexity" evidence="1">
    <location>
        <begin position="90"/>
        <end position="106"/>
    </location>
</feature>
<dbReference type="OrthoDB" id="5362269at2759"/>
<feature type="compositionally biased region" description="Polar residues" evidence="1">
    <location>
        <begin position="47"/>
        <end position="63"/>
    </location>
</feature>
<dbReference type="VEuPathDB" id="FungiDB:A9K55_003784"/>
<evidence type="ECO:0000313" key="4">
    <source>
        <dbReference type="Proteomes" id="UP000323067"/>
    </source>
</evidence>
<name>A0A2H4SMI0_CORMI</name>
<dbReference type="Proteomes" id="UP000323067">
    <property type="component" value="Chromosome v"/>
</dbReference>
<evidence type="ECO:0000256" key="1">
    <source>
        <dbReference type="SAM" id="MobiDB-lite"/>
    </source>
</evidence>
<reference evidence="3 4" key="1">
    <citation type="journal article" date="2017" name="BMC Genomics">
        <title>Chromosome level assembly and secondary metabolite potential of the parasitic fungus Cordyceps militaris.</title>
        <authorList>
            <person name="Kramer G.J."/>
            <person name="Nodwell J.R."/>
        </authorList>
    </citation>
    <scope>NUCLEOTIDE SEQUENCE [LARGE SCALE GENOMIC DNA]</scope>
    <source>
        <strain evidence="3 4">ATCC 34164</strain>
    </source>
</reference>
<feature type="compositionally biased region" description="Basic and acidic residues" evidence="1">
    <location>
        <begin position="77"/>
        <end position="89"/>
    </location>
</feature>
<feature type="compositionally biased region" description="Low complexity" evidence="1">
    <location>
        <begin position="64"/>
        <end position="76"/>
    </location>
</feature>
<protein>
    <submittedName>
        <fullName evidence="3">Uncharacterized protein</fullName>
    </submittedName>
</protein>
<feature type="signal peptide" evidence="2">
    <location>
        <begin position="1"/>
        <end position="19"/>
    </location>
</feature>
<dbReference type="EMBL" id="CP023325">
    <property type="protein sequence ID" value="ATY64303.1"/>
    <property type="molecule type" value="Genomic_DNA"/>
</dbReference>